<keyword evidence="5" id="KW-1133">Transmembrane helix</keyword>
<keyword evidence="4" id="KW-0735">Signal-anchor</keyword>
<evidence type="ECO:0000256" key="2">
    <source>
        <dbReference type="ARBA" id="ARBA00022679"/>
    </source>
</evidence>
<evidence type="ECO:0000313" key="10">
    <source>
        <dbReference type="Proteomes" id="UP001155027"/>
    </source>
</evidence>
<dbReference type="GO" id="GO:0009247">
    <property type="term" value="P:glycolipid biosynthetic process"/>
    <property type="evidence" value="ECO:0007669"/>
    <property type="project" value="InterPro"/>
</dbReference>
<evidence type="ECO:0000256" key="6">
    <source>
        <dbReference type="ARBA" id="ARBA00023034"/>
    </source>
</evidence>
<keyword evidence="6" id="KW-0333">Golgi apparatus</keyword>
<accession>A0A9X2Q028</accession>
<dbReference type="EMBL" id="JANUAU010000009">
    <property type="protein sequence ID" value="MCS3678768.1"/>
    <property type="molecule type" value="Genomic_DNA"/>
</dbReference>
<dbReference type="InterPro" id="IPR027417">
    <property type="entry name" value="P-loop_NTPase"/>
</dbReference>
<organism evidence="9 10">
    <name type="scientific">Salinibacter ruber</name>
    <dbReference type="NCBI Taxonomy" id="146919"/>
    <lineage>
        <taxon>Bacteria</taxon>
        <taxon>Pseudomonadati</taxon>
        <taxon>Rhodothermota</taxon>
        <taxon>Rhodothermia</taxon>
        <taxon>Rhodothermales</taxon>
        <taxon>Salinibacteraceae</taxon>
        <taxon>Salinibacter</taxon>
    </lineage>
</organism>
<evidence type="ECO:0000313" key="9">
    <source>
        <dbReference type="EMBL" id="MCS3678768.1"/>
    </source>
</evidence>
<dbReference type="RefSeq" id="WP_259080812.1">
    <property type="nucleotide sequence ID" value="NZ_JANUAU010000009.1"/>
</dbReference>
<reference evidence="9" key="1">
    <citation type="submission" date="2022-08" db="EMBL/GenBank/DDBJ databases">
        <title>Genomic Encyclopedia of Type Strains, Phase V (KMG-V): Genome sequencing to study the core and pangenomes of soil and plant-associated prokaryotes.</title>
        <authorList>
            <person name="Whitman W."/>
        </authorList>
    </citation>
    <scope>NUCLEOTIDE SEQUENCE</scope>
    <source>
        <strain evidence="9">0</strain>
    </source>
</reference>
<sequence>MSSSPLIFVHIPKTAGTTLRHVLRKQYGRERMTNVRALCNETLDTRMQETDREGLGRNRVLLGHMIYGAHRHLSGSPIYISMVREAVDRVVSDYYYVRRTPSHDFYDPVVSDNYSLDDYVRSGITVYTNNIQTRMLSGVGCDVPFGKCTREMLSQAKENIESDFAVVGITERFEESIILMKRRFGWGIPIYITRNRTSGRPSRPEISDSTRALIRDYNALDVELYDYARQRLNRQIEREDEAGFHLDWKALRLGNPVYSTVGRAYIRLRRAYNWLAGSEEW</sequence>
<comment type="subcellular location">
    <subcellularLocation>
        <location evidence="1">Golgi apparatus membrane</location>
        <topology evidence="1">Single-pass type II membrane protein</topology>
    </subcellularLocation>
</comment>
<evidence type="ECO:0000256" key="8">
    <source>
        <dbReference type="ARBA" id="ARBA00023180"/>
    </source>
</evidence>
<dbReference type="Gene3D" id="3.40.50.300">
    <property type="entry name" value="P-loop containing nucleotide triphosphate hydrolases"/>
    <property type="match status" value="1"/>
</dbReference>
<evidence type="ECO:0008006" key="11">
    <source>
        <dbReference type="Google" id="ProtNLM"/>
    </source>
</evidence>
<comment type="caution">
    <text evidence="9">The sequence shown here is derived from an EMBL/GenBank/DDBJ whole genome shotgun (WGS) entry which is preliminary data.</text>
</comment>
<name>A0A9X2Q028_9BACT</name>
<dbReference type="PANTHER" id="PTHR32301:SF6">
    <property type="entry name" value="GOLVESIN-RELATED"/>
    <property type="match status" value="1"/>
</dbReference>
<protein>
    <recommendedName>
        <fullName evidence="11">Sulfotransferase family protein</fullName>
    </recommendedName>
</protein>
<dbReference type="GO" id="GO:0016020">
    <property type="term" value="C:membrane"/>
    <property type="evidence" value="ECO:0007669"/>
    <property type="project" value="InterPro"/>
</dbReference>
<proteinExistence type="predicted"/>
<evidence type="ECO:0000256" key="5">
    <source>
        <dbReference type="ARBA" id="ARBA00022989"/>
    </source>
</evidence>
<keyword evidence="8" id="KW-0325">Glycoprotein</keyword>
<evidence type="ECO:0000256" key="1">
    <source>
        <dbReference type="ARBA" id="ARBA00004323"/>
    </source>
</evidence>
<keyword evidence="7" id="KW-0472">Membrane</keyword>
<evidence type="ECO:0000256" key="4">
    <source>
        <dbReference type="ARBA" id="ARBA00022968"/>
    </source>
</evidence>
<gene>
    <name evidence="9" type="ORF">GGP71_002709</name>
</gene>
<evidence type="ECO:0000256" key="7">
    <source>
        <dbReference type="ARBA" id="ARBA00023136"/>
    </source>
</evidence>
<keyword evidence="3" id="KW-0812">Transmembrane</keyword>
<evidence type="ECO:0000256" key="3">
    <source>
        <dbReference type="ARBA" id="ARBA00022692"/>
    </source>
</evidence>
<dbReference type="GO" id="GO:0001733">
    <property type="term" value="F:galactosylceramide sulfotransferase activity"/>
    <property type="evidence" value="ECO:0007669"/>
    <property type="project" value="InterPro"/>
</dbReference>
<dbReference type="SUPFAM" id="SSF52540">
    <property type="entry name" value="P-loop containing nucleoside triphosphate hydrolases"/>
    <property type="match status" value="1"/>
</dbReference>
<dbReference type="InterPro" id="IPR053259">
    <property type="entry name" value="Golvesin-related_Golgi"/>
</dbReference>
<dbReference type="PANTHER" id="PTHR32301">
    <property type="entry name" value="COUNTIN RECEPTOR CNR3-RELATED"/>
    <property type="match status" value="1"/>
</dbReference>
<dbReference type="InterPro" id="IPR009729">
    <property type="entry name" value="Gal-3-0_sulfotransfrase"/>
</dbReference>
<dbReference type="Pfam" id="PF06990">
    <property type="entry name" value="Gal-3-0_sulfotr"/>
    <property type="match status" value="1"/>
</dbReference>
<dbReference type="AlphaFoldDB" id="A0A9X2Q028"/>
<dbReference type="Proteomes" id="UP001155027">
    <property type="component" value="Unassembled WGS sequence"/>
</dbReference>
<keyword evidence="2" id="KW-0808">Transferase</keyword>